<organism evidence="1 2">
    <name type="scientific">Actinacidiphila cocklensis</name>
    <dbReference type="NCBI Taxonomy" id="887465"/>
    <lineage>
        <taxon>Bacteria</taxon>
        <taxon>Bacillati</taxon>
        <taxon>Actinomycetota</taxon>
        <taxon>Actinomycetes</taxon>
        <taxon>Kitasatosporales</taxon>
        <taxon>Streptomycetaceae</taxon>
        <taxon>Actinacidiphila</taxon>
    </lineage>
</organism>
<protein>
    <submittedName>
        <fullName evidence="1">Uncharacterized protein</fullName>
    </submittedName>
</protein>
<dbReference type="Proteomes" id="UP001152519">
    <property type="component" value="Unassembled WGS sequence"/>
</dbReference>
<evidence type="ECO:0000313" key="2">
    <source>
        <dbReference type="Proteomes" id="UP001152519"/>
    </source>
</evidence>
<evidence type="ECO:0000313" key="1">
    <source>
        <dbReference type="EMBL" id="CAG6392659.1"/>
    </source>
</evidence>
<dbReference type="AlphaFoldDB" id="A0A9W4DME7"/>
<gene>
    <name evidence="1" type="ORF">SCOCK_180036</name>
</gene>
<name>A0A9W4DME7_9ACTN</name>
<dbReference type="EMBL" id="CAJSLV010000046">
    <property type="protein sequence ID" value="CAG6392659.1"/>
    <property type="molecule type" value="Genomic_DNA"/>
</dbReference>
<accession>A0A9W4DME7</accession>
<reference evidence="1" key="1">
    <citation type="submission" date="2021-05" db="EMBL/GenBank/DDBJ databases">
        <authorList>
            <person name="Arsene-Ploetze F."/>
        </authorList>
    </citation>
    <scope>NUCLEOTIDE SEQUENCE</scope>
    <source>
        <strain evidence="1">DSM 42138</strain>
    </source>
</reference>
<proteinExistence type="predicted"/>
<comment type="caution">
    <text evidence="1">The sequence shown here is derived from an EMBL/GenBank/DDBJ whole genome shotgun (WGS) entry which is preliminary data.</text>
</comment>
<keyword evidence="2" id="KW-1185">Reference proteome</keyword>
<sequence>MADATASKQVTYVDGVQVRKLRGVDAKRFTTIGDPASSVLNTYRAAPWEESLKLSQIDTAVDTSDAGHWDGTFDPAAITATLKKNGYTSGKQDGKEAWKAPDGSGPIFVITKDEIRYATEAKGFSPSDPGHGDSLADTEEYKLVANCMGEVYRADFNPLSTGKPVRLSALGQQADDAGKNTEVLCVAVKDQATADKLAAKLRAVVKDKAPRFAGTEVTVAKGDRPVVRASVPDTSSQRPGRLMVSDVQLWMAIGDM</sequence>